<feature type="compositionally biased region" description="Acidic residues" evidence="1">
    <location>
        <begin position="65"/>
        <end position="77"/>
    </location>
</feature>
<accession>A0A7X5U5R5</accession>
<keyword evidence="2" id="KW-0808">Transferase</keyword>
<comment type="caution">
    <text evidence="2">The sequence shown here is derived from an EMBL/GenBank/DDBJ whole genome shotgun (WGS) entry which is preliminary data.</text>
</comment>
<evidence type="ECO:0000256" key="1">
    <source>
        <dbReference type="SAM" id="MobiDB-lite"/>
    </source>
</evidence>
<dbReference type="AlphaFoldDB" id="A0A7X5U5R5"/>
<reference evidence="2 3" key="1">
    <citation type="submission" date="2020-03" db="EMBL/GenBank/DDBJ databases">
        <title>Sequencing the genomes of 1000 actinobacteria strains.</title>
        <authorList>
            <person name="Klenk H.-P."/>
        </authorList>
    </citation>
    <scope>NUCLEOTIDE SEQUENCE [LARGE SCALE GENOMIC DNA]</scope>
    <source>
        <strain evidence="2 3">DSM 44556</strain>
    </source>
</reference>
<feature type="region of interest" description="Disordered" evidence="1">
    <location>
        <begin position="38"/>
        <end position="108"/>
    </location>
</feature>
<evidence type="ECO:0000313" key="3">
    <source>
        <dbReference type="Proteomes" id="UP000547444"/>
    </source>
</evidence>
<dbReference type="Proteomes" id="UP000547444">
    <property type="component" value="Unassembled WGS sequence"/>
</dbReference>
<proteinExistence type="predicted"/>
<sequence>MAKKIGEFAVYVQDGEGAVHGFLPGQVVPAWAAKQMGDHCFAQEGGEGSADEPVDEPPAPPVDPGDAEDPADPDEEPAGPPPRHGAGSGEPAWRKYAEDNGVDVDGISKRDDIIAAVADAGVPVE</sequence>
<organism evidence="2 3">
    <name type="scientific">Mycolicibacterium fluoranthenivorans</name>
    <dbReference type="NCBI Taxonomy" id="258505"/>
    <lineage>
        <taxon>Bacteria</taxon>
        <taxon>Bacillati</taxon>
        <taxon>Actinomycetota</taxon>
        <taxon>Actinomycetes</taxon>
        <taxon>Mycobacteriales</taxon>
        <taxon>Mycobacteriaceae</taxon>
        <taxon>Mycolicibacterium</taxon>
    </lineage>
</organism>
<protein>
    <submittedName>
        <fullName evidence="2">Pyruvate/2-oxoglutarate dehydrogenase complex dihydrolipoamide acyltransferase (E2) component</fullName>
    </submittedName>
</protein>
<keyword evidence="2" id="KW-0670">Pyruvate</keyword>
<dbReference type="EMBL" id="JAANOW010000005">
    <property type="protein sequence ID" value="NIH98904.1"/>
    <property type="molecule type" value="Genomic_DNA"/>
</dbReference>
<gene>
    <name evidence="2" type="ORF">FHU31_005928</name>
</gene>
<dbReference type="GO" id="GO:0016746">
    <property type="term" value="F:acyltransferase activity"/>
    <property type="evidence" value="ECO:0007669"/>
    <property type="project" value="UniProtKB-KW"/>
</dbReference>
<keyword evidence="2" id="KW-0012">Acyltransferase</keyword>
<evidence type="ECO:0000313" key="2">
    <source>
        <dbReference type="EMBL" id="NIH98904.1"/>
    </source>
</evidence>
<dbReference type="RefSeq" id="WP_167164594.1">
    <property type="nucleotide sequence ID" value="NZ_JAANOW010000005.1"/>
</dbReference>
<keyword evidence="3" id="KW-1185">Reference proteome</keyword>
<name>A0A7X5U5R5_9MYCO</name>